<sequence>MSGILHGGPNPVIGATMTLYTTGSDYGASATVISTTTTDSNGFFNFALPSTSAACPSGKFAYVTAYSGSTGSGSSNPNSLLMVPVGSCDANYTTVASTDANNVTTYVNTYNGPGLWIDELTTAMSAYALSGFMSVTGGTVNIGAPANNTATASTTTASAAGLSHAFANALNLFNNSTGQPYANYANRSAGGVIPDAEIYLLGNILQACVNSNGVTGTNTATANDGSPCGKLFSMTTPPSTGAATPTNTLAAMLNLVHFPNPSVNTWNSTCTAAASGTTTATNCLFNLAAASGAYVGALTSAPPDWTLAVVYPQGYGVGTGCASGSTCGGINYAYHVATDYADNVYVLNTDSSTPTFTNIDGFAFDGTPLFATANDSTHSQIRQISTDTIGHVMGTNATTKTAATNFLMVYGTGLNSTTAGALVASVSTATDTPVNTAVDPYNNVFFVSNASGGSLRRAAYSGSPSAPTYTVSALTPGVTPGGSLQIGFDSNLGIYVQESTSGSSFKIDYAVNTGTFAAPAYTSAFVSTTVTAAAAAASSFGLVVDSSNNAYAAATNGWYKVTKANSGSSTSLSAGSTIAIPVANSALSTIYTRFLSTDGLGYIYGPDNANGGYASGVSVYDAADGLALGTYKGCYVVSKVCGTTASTTPIYSPRGVAIDSSGDLWVVAGASHDLTEMIGAAAPTWPALSMVKTGRPQ</sequence>
<proteinExistence type="predicted"/>
<name>A0ABW1Z4D8_9BACT</name>
<evidence type="ECO:0000313" key="1">
    <source>
        <dbReference type="EMBL" id="MFC6644425.1"/>
    </source>
</evidence>
<dbReference type="RefSeq" id="WP_263372356.1">
    <property type="nucleotide sequence ID" value="NZ_JAGSYD010000004.1"/>
</dbReference>
<reference evidence="2" key="1">
    <citation type="journal article" date="2019" name="Int. J. Syst. Evol. Microbiol.">
        <title>The Global Catalogue of Microorganisms (GCM) 10K type strain sequencing project: providing services to taxonomists for standard genome sequencing and annotation.</title>
        <authorList>
            <consortium name="The Broad Institute Genomics Platform"/>
            <consortium name="The Broad Institute Genome Sequencing Center for Infectious Disease"/>
            <person name="Wu L."/>
            <person name="Ma J."/>
        </authorList>
    </citation>
    <scope>NUCLEOTIDE SEQUENCE [LARGE SCALE GENOMIC DNA]</scope>
    <source>
        <strain evidence="2">CGMCC 1.16026</strain>
    </source>
</reference>
<dbReference type="EMBL" id="JBHSWI010000001">
    <property type="protein sequence ID" value="MFC6644425.1"/>
    <property type="molecule type" value="Genomic_DNA"/>
</dbReference>
<protein>
    <submittedName>
        <fullName evidence="1">Uncharacterized protein</fullName>
    </submittedName>
</protein>
<organism evidence="1 2">
    <name type="scientific">Granulicella cerasi</name>
    <dbReference type="NCBI Taxonomy" id="741063"/>
    <lineage>
        <taxon>Bacteria</taxon>
        <taxon>Pseudomonadati</taxon>
        <taxon>Acidobacteriota</taxon>
        <taxon>Terriglobia</taxon>
        <taxon>Terriglobales</taxon>
        <taxon>Acidobacteriaceae</taxon>
        <taxon>Granulicella</taxon>
    </lineage>
</organism>
<keyword evidence="2" id="KW-1185">Reference proteome</keyword>
<comment type="caution">
    <text evidence="1">The sequence shown here is derived from an EMBL/GenBank/DDBJ whole genome shotgun (WGS) entry which is preliminary data.</text>
</comment>
<accession>A0ABW1Z4D8</accession>
<gene>
    <name evidence="1" type="ORF">ACFQBQ_02220</name>
</gene>
<dbReference type="SUPFAM" id="SSF101898">
    <property type="entry name" value="NHL repeat"/>
    <property type="match status" value="1"/>
</dbReference>
<evidence type="ECO:0000313" key="2">
    <source>
        <dbReference type="Proteomes" id="UP001596391"/>
    </source>
</evidence>
<dbReference type="Proteomes" id="UP001596391">
    <property type="component" value="Unassembled WGS sequence"/>
</dbReference>